<feature type="region of interest" description="Disordered" evidence="1">
    <location>
        <begin position="127"/>
        <end position="170"/>
    </location>
</feature>
<evidence type="ECO:0000313" key="3">
    <source>
        <dbReference type="Proteomes" id="UP000710440"/>
    </source>
</evidence>
<evidence type="ECO:0000313" key="2">
    <source>
        <dbReference type="EMBL" id="GIJ99543.1"/>
    </source>
</evidence>
<dbReference type="Proteomes" id="UP000710440">
    <property type="component" value="Unassembled WGS sequence"/>
</dbReference>
<dbReference type="AlphaFoldDB" id="A0A9P3BVT1"/>
<dbReference type="RefSeq" id="XP_043122730.1">
    <property type="nucleotide sequence ID" value="XM_043266795.1"/>
</dbReference>
<organism evidence="2 3">
    <name type="scientific">Aspergillus viridinutans</name>
    <dbReference type="NCBI Taxonomy" id="75553"/>
    <lineage>
        <taxon>Eukaryota</taxon>
        <taxon>Fungi</taxon>
        <taxon>Dikarya</taxon>
        <taxon>Ascomycota</taxon>
        <taxon>Pezizomycotina</taxon>
        <taxon>Eurotiomycetes</taxon>
        <taxon>Eurotiomycetidae</taxon>
        <taxon>Eurotiales</taxon>
        <taxon>Aspergillaceae</taxon>
        <taxon>Aspergillus</taxon>
        <taxon>Aspergillus subgen. Fumigati</taxon>
    </lineage>
</organism>
<comment type="caution">
    <text evidence="2">The sequence shown here is derived from an EMBL/GenBank/DDBJ whole genome shotgun (WGS) entry which is preliminary data.</text>
</comment>
<gene>
    <name evidence="2" type="ORF">Aspvir_001676</name>
</gene>
<keyword evidence="3" id="KW-1185">Reference proteome</keyword>
<proteinExistence type="predicted"/>
<evidence type="ECO:0000256" key="1">
    <source>
        <dbReference type="SAM" id="MobiDB-lite"/>
    </source>
</evidence>
<sequence length="198" mass="21203">MSIRSTTGGVIWESTLHRQVSPLSHAVGAWQLTAPMLTQTSAHFHNTLVNLILNAPAVVLENRPQDHHQPLCAGLRLTDMETPLALFNTTVELLMGVAQLIIIAAESPPHLRENVDPSGTLERQTVARAGSASPDRRSIQRGAEAAVVPGTGRGSGRLDPFAGPGDRQDRLETNQPVRTMICDHFAAGSSLCIGSPRT</sequence>
<protein>
    <submittedName>
        <fullName evidence="2">Uncharacterized protein</fullName>
    </submittedName>
</protein>
<reference evidence="2 3" key="1">
    <citation type="submission" date="2021-02" db="EMBL/GenBank/DDBJ databases">
        <title>Pan-genome distribution and transcriptional activeness of fungal secondary metabolism genes in Aspergillus section Fumigati.</title>
        <authorList>
            <person name="Takahashi H."/>
            <person name="Umemura M."/>
            <person name="Ninomiya A."/>
            <person name="Kusuya Y."/>
            <person name="Urayama S."/>
            <person name="Shimizu M."/>
            <person name="Watanabe A."/>
            <person name="Kamei K."/>
            <person name="Yaguchi T."/>
            <person name="Hagiwara D."/>
        </authorList>
    </citation>
    <scope>NUCLEOTIDE SEQUENCE [LARGE SCALE GENOMIC DNA]</scope>
    <source>
        <strain evidence="2 3">IFM 47045</strain>
    </source>
</reference>
<accession>A0A9P3BVT1</accession>
<dbReference type="EMBL" id="BOPL01000001">
    <property type="protein sequence ID" value="GIJ99543.1"/>
    <property type="molecule type" value="Genomic_DNA"/>
</dbReference>
<name>A0A9P3BVT1_ASPVI</name>
<dbReference type="GeneID" id="66929658"/>